<dbReference type="PANTHER" id="PTHR23513:SF6">
    <property type="entry name" value="MAJOR FACILITATOR SUPERFAMILY ASSOCIATED DOMAIN-CONTAINING PROTEIN"/>
    <property type="match status" value="1"/>
</dbReference>
<feature type="transmembrane region" description="Helical" evidence="6">
    <location>
        <begin position="42"/>
        <end position="65"/>
    </location>
</feature>
<feature type="transmembrane region" description="Helical" evidence="6">
    <location>
        <begin position="218"/>
        <end position="240"/>
    </location>
</feature>
<dbReference type="Proteomes" id="UP000029989">
    <property type="component" value="Unassembled WGS sequence"/>
</dbReference>
<feature type="transmembrane region" description="Helical" evidence="6">
    <location>
        <begin position="282"/>
        <end position="303"/>
    </location>
</feature>
<evidence type="ECO:0000256" key="5">
    <source>
        <dbReference type="ARBA" id="ARBA00023136"/>
    </source>
</evidence>
<dbReference type="Pfam" id="PF07690">
    <property type="entry name" value="MFS_1"/>
    <property type="match status" value="1"/>
</dbReference>
<gene>
    <name evidence="8" type="ORF">N799_04990</name>
</gene>
<feature type="transmembrane region" description="Helical" evidence="6">
    <location>
        <begin position="370"/>
        <end position="395"/>
    </location>
</feature>
<keyword evidence="3 6" id="KW-0812">Transmembrane</keyword>
<comment type="caution">
    <text evidence="8">The sequence shown here is derived from an EMBL/GenBank/DDBJ whole genome shotgun (WGS) entry which is preliminary data.</text>
</comment>
<dbReference type="SUPFAM" id="SSF103473">
    <property type="entry name" value="MFS general substrate transporter"/>
    <property type="match status" value="1"/>
</dbReference>
<feature type="transmembrane region" description="Helical" evidence="6">
    <location>
        <begin position="342"/>
        <end position="364"/>
    </location>
</feature>
<dbReference type="AlphaFoldDB" id="A0A0A0F033"/>
<dbReference type="GO" id="GO:0022857">
    <property type="term" value="F:transmembrane transporter activity"/>
    <property type="evidence" value="ECO:0007669"/>
    <property type="project" value="InterPro"/>
</dbReference>
<dbReference type="Gene3D" id="1.20.1250.20">
    <property type="entry name" value="MFS general substrate transporter like domains"/>
    <property type="match status" value="1"/>
</dbReference>
<feature type="transmembrane region" description="Helical" evidence="6">
    <location>
        <begin position="252"/>
        <end position="270"/>
    </location>
</feature>
<reference evidence="8 9" key="1">
    <citation type="journal article" date="2015" name="Stand. Genomic Sci.">
        <title>Genomic information of the arsenic-resistant bacterium Lysobacter arseniciresistens type strain ZS79(T) and comparison of Lysobacter draft genomes.</title>
        <authorList>
            <person name="Liu L."/>
            <person name="Zhang S."/>
            <person name="Luo M."/>
            <person name="Wang G."/>
        </authorList>
    </citation>
    <scope>NUCLEOTIDE SEQUENCE [LARGE SCALE GENOMIC DNA]</scope>
    <source>
        <strain evidence="8 9">ZS79</strain>
    </source>
</reference>
<organism evidence="8 9">
    <name type="scientific">Lysobacter arseniciresistens ZS79</name>
    <dbReference type="NCBI Taxonomy" id="913325"/>
    <lineage>
        <taxon>Bacteria</taxon>
        <taxon>Pseudomonadati</taxon>
        <taxon>Pseudomonadota</taxon>
        <taxon>Gammaproteobacteria</taxon>
        <taxon>Lysobacterales</taxon>
        <taxon>Lysobacteraceae</taxon>
        <taxon>Novilysobacter</taxon>
    </lineage>
</organism>
<evidence type="ECO:0000259" key="7">
    <source>
        <dbReference type="PROSITE" id="PS50850"/>
    </source>
</evidence>
<evidence type="ECO:0000256" key="3">
    <source>
        <dbReference type="ARBA" id="ARBA00022692"/>
    </source>
</evidence>
<keyword evidence="9" id="KW-1185">Reference proteome</keyword>
<keyword evidence="5 6" id="KW-0472">Membrane</keyword>
<protein>
    <submittedName>
        <fullName evidence="8">Major facilitator transporter</fullName>
    </submittedName>
</protein>
<dbReference type="InterPro" id="IPR020846">
    <property type="entry name" value="MFS_dom"/>
</dbReference>
<accession>A0A0A0F033</accession>
<feature type="transmembrane region" description="Helical" evidence="6">
    <location>
        <begin position="309"/>
        <end position="330"/>
    </location>
</feature>
<dbReference type="GO" id="GO:0005886">
    <property type="term" value="C:plasma membrane"/>
    <property type="evidence" value="ECO:0007669"/>
    <property type="project" value="UniProtKB-SubCell"/>
</dbReference>
<keyword evidence="2" id="KW-1003">Cell membrane</keyword>
<feature type="domain" description="Major facilitator superfamily (MFS) profile" evidence="7">
    <location>
        <begin position="9"/>
        <end position="399"/>
    </location>
</feature>
<proteinExistence type="predicted"/>
<dbReference type="EMBL" id="AVPT01000015">
    <property type="protein sequence ID" value="KGM56149.1"/>
    <property type="molecule type" value="Genomic_DNA"/>
</dbReference>
<dbReference type="STRING" id="913325.N799_04990"/>
<feature type="transmembrane region" description="Helical" evidence="6">
    <location>
        <begin position="12"/>
        <end position="36"/>
    </location>
</feature>
<evidence type="ECO:0000256" key="6">
    <source>
        <dbReference type="SAM" id="Phobius"/>
    </source>
</evidence>
<dbReference type="CDD" id="cd06173">
    <property type="entry name" value="MFS_MefA_like"/>
    <property type="match status" value="1"/>
</dbReference>
<evidence type="ECO:0000256" key="1">
    <source>
        <dbReference type="ARBA" id="ARBA00004651"/>
    </source>
</evidence>
<dbReference type="PROSITE" id="PS50850">
    <property type="entry name" value="MFS"/>
    <property type="match status" value="1"/>
</dbReference>
<evidence type="ECO:0000313" key="9">
    <source>
        <dbReference type="Proteomes" id="UP000029989"/>
    </source>
</evidence>
<keyword evidence="4 6" id="KW-1133">Transmembrane helix</keyword>
<sequence length="444" mass="47742">MIEILRHRNFRHLFLAQVVALVGTGLATVALALLAYDLAGDRAGAVLGTALAIKMAVYVVISPLAGALVTPRHRKRVLVVFDLIRVVMVLALPFVTEIWQVYLLIALLQTASAGFTPLFQSVIPEILTDERDYTRALSLSRLAYDLESLLSPALAAVLLMVISFHGLFAGTAVGFVLSALLVLGSTLPEPITVRANDTPYARALRGMRIYLHTPRLRALLALNLVAAAGGAMVFVNTIVIMRSTMGGSEQDVAWALAAFGGGSMLAAVLLPGLLDRQHDRRIMLSAGMVMVLGLAATAAVWLFQHWNWWVLAIAWIVLGIAYAGLITPGGRLLRRSASSADLPLLFAAQFSLVHAGWMVAYPLAGWLGEAAGFGTALIALCALAALGLVAAWLAWPAEDPVVLAHRHDDLPADHPHLLEHFADADALRHAHPYTIDDLHPRWPA</sequence>
<dbReference type="OrthoDB" id="4368225at2"/>
<dbReference type="InterPro" id="IPR011701">
    <property type="entry name" value="MFS"/>
</dbReference>
<dbReference type="eggNOG" id="COG2814">
    <property type="taxonomic scope" value="Bacteria"/>
</dbReference>
<comment type="subcellular location">
    <subcellularLocation>
        <location evidence="1">Cell membrane</location>
        <topology evidence="1">Multi-pass membrane protein</topology>
    </subcellularLocation>
</comment>
<evidence type="ECO:0000256" key="4">
    <source>
        <dbReference type="ARBA" id="ARBA00022989"/>
    </source>
</evidence>
<name>A0A0A0F033_9GAMM</name>
<dbReference type="PANTHER" id="PTHR23513">
    <property type="entry name" value="INTEGRAL MEMBRANE EFFLUX PROTEIN-RELATED"/>
    <property type="match status" value="1"/>
</dbReference>
<dbReference type="InterPro" id="IPR036259">
    <property type="entry name" value="MFS_trans_sf"/>
</dbReference>
<evidence type="ECO:0000256" key="2">
    <source>
        <dbReference type="ARBA" id="ARBA00022475"/>
    </source>
</evidence>
<evidence type="ECO:0000313" key="8">
    <source>
        <dbReference type="EMBL" id="KGM56149.1"/>
    </source>
</evidence>
<feature type="transmembrane region" description="Helical" evidence="6">
    <location>
        <begin position="168"/>
        <end position="187"/>
    </location>
</feature>